<dbReference type="PROSITE" id="PS51689">
    <property type="entry name" value="SAM_RNA_A_N6_MT"/>
    <property type="match status" value="1"/>
</dbReference>
<evidence type="ECO:0000313" key="11">
    <source>
        <dbReference type="EMBL" id="KJY60709.1"/>
    </source>
</evidence>
<evidence type="ECO:0000256" key="8">
    <source>
        <dbReference type="HAMAP-Rule" id="MF_00607"/>
    </source>
</evidence>
<dbReference type="InterPro" id="IPR001737">
    <property type="entry name" value="KsgA/Erm"/>
</dbReference>
<keyword evidence="4 8" id="KW-0808">Transferase</keyword>
<dbReference type="SUPFAM" id="SSF53335">
    <property type="entry name" value="S-adenosyl-L-methionine-dependent methyltransferases"/>
    <property type="match status" value="1"/>
</dbReference>
<comment type="subcellular location">
    <subcellularLocation>
        <location evidence="8">Cytoplasm</location>
    </subcellularLocation>
</comment>
<dbReference type="InterPro" id="IPR011530">
    <property type="entry name" value="rRNA_adenine_dimethylase"/>
</dbReference>
<dbReference type="SMART" id="SM00650">
    <property type="entry name" value="rADc"/>
    <property type="match status" value="1"/>
</dbReference>
<dbReference type="GO" id="GO:0052910">
    <property type="term" value="F:23S rRNA (adenine(2085)-N(6))-dimethyltransferase activity"/>
    <property type="evidence" value="ECO:0007669"/>
    <property type="project" value="UniProtKB-EC"/>
</dbReference>
<dbReference type="STRING" id="1218492.JG30_13970"/>
<comment type="function">
    <text evidence="8">Specifically dimethylates two adjacent adenosines (A1518 and A1519) in the loop of a conserved hairpin near the 3'-end of 16S rRNA in the 30S particle. May play a critical role in biogenesis of 30S subunits.</text>
</comment>
<dbReference type="PATRIC" id="fig|1218492.5.peg.1448"/>
<evidence type="ECO:0000256" key="2">
    <source>
        <dbReference type="ARBA" id="ARBA00022552"/>
    </source>
</evidence>
<dbReference type="HAMAP" id="MF_00607">
    <property type="entry name" value="16SrRNA_methyltr_A"/>
    <property type="match status" value="1"/>
</dbReference>
<keyword evidence="6 8" id="KW-0694">RNA-binding</keyword>
<accession>A0A0F4LQX4</accession>
<keyword evidence="12" id="KW-1185">Reference proteome</keyword>
<dbReference type="PANTHER" id="PTHR11727:SF7">
    <property type="entry name" value="DIMETHYLADENOSINE TRANSFERASE-RELATED"/>
    <property type="match status" value="1"/>
</dbReference>
<dbReference type="HOGENOM" id="CLU_041220_0_1_9"/>
<feature type="binding site" evidence="8 9">
    <location>
        <position position="32"/>
    </location>
    <ligand>
        <name>S-adenosyl-L-methionine</name>
        <dbReference type="ChEBI" id="CHEBI:59789"/>
    </ligand>
</feature>
<feature type="binding site" evidence="8 9">
    <location>
        <position position="130"/>
    </location>
    <ligand>
        <name>S-adenosyl-L-methionine</name>
        <dbReference type="ChEBI" id="CHEBI:59789"/>
    </ligand>
</feature>
<proteinExistence type="inferred from homology"/>
<evidence type="ECO:0000256" key="3">
    <source>
        <dbReference type="ARBA" id="ARBA00022603"/>
    </source>
</evidence>
<dbReference type="GO" id="GO:0052908">
    <property type="term" value="F:16S rRNA (adenine(1518)-N(6)/adenine(1519)-N(6))-dimethyltransferase activity"/>
    <property type="evidence" value="ECO:0007669"/>
    <property type="project" value="UniProtKB-EC"/>
</dbReference>
<dbReference type="FunFam" id="3.40.50.150:FF:000023">
    <property type="entry name" value="Ribosomal RNA small subunit methyltransferase A"/>
    <property type="match status" value="1"/>
</dbReference>
<evidence type="ECO:0000256" key="4">
    <source>
        <dbReference type="ARBA" id="ARBA00022679"/>
    </source>
</evidence>
<comment type="caution">
    <text evidence="11">The sequence shown here is derived from an EMBL/GenBank/DDBJ whole genome shotgun (WGS) entry which is preliminary data.</text>
</comment>
<gene>
    <name evidence="8 11" type="primary">rsmA</name>
    <name evidence="8" type="synonym">ksgA</name>
    <name evidence="11" type="ORF">JG30_13970</name>
</gene>
<comment type="similarity">
    <text evidence="8">Belongs to the class I-like SAM-binding methyltransferase superfamily. rRNA adenine N(6)-methyltransferase family. RsmA subfamily.</text>
</comment>
<dbReference type="NCBIfam" id="TIGR00755">
    <property type="entry name" value="ksgA"/>
    <property type="match status" value="1"/>
</dbReference>
<dbReference type="Proteomes" id="UP000033558">
    <property type="component" value="Unassembled WGS sequence"/>
</dbReference>
<name>A0A0F4LQX4_9LACO</name>
<evidence type="ECO:0000259" key="10">
    <source>
        <dbReference type="SMART" id="SM00650"/>
    </source>
</evidence>
<evidence type="ECO:0000256" key="7">
    <source>
        <dbReference type="ARBA" id="ARBA00049167"/>
    </source>
</evidence>
<evidence type="ECO:0000256" key="9">
    <source>
        <dbReference type="PROSITE-ProRule" id="PRU01026"/>
    </source>
</evidence>
<evidence type="ECO:0000313" key="12">
    <source>
        <dbReference type="Proteomes" id="UP000033558"/>
    </source>
</evidence>
<dbReference type="InterPro" id="IPR020596">
    <property type="entry name" value="rRNA_Ade_Mease_Trfase_CS"/>
</dbReference>
<keyword evidence="3 8" id="KW-0489">Methyltransferase</keyword>
<dbReference type="PANTHER" id="PTHR11727">
    <property type="entry name" value="DIMETHYLADENOSINE TRANSFERASE"/>
    <property type="match status" value="1"/>
</dbReference>
<reference evidence="11 12" key="1">
    <citation type="submission" date="2015-01" db="EMBL/GenBank/DDBJ databases">
        <title>Comparative genomics of the lactic acid bacteria isolated from the honey bee gut.</title>
        <authorList>
            <person name="Ellegaard K.M."/>
            <person name="Tamarit D."/>
            <person name="Javelind E."/>
            <person name="Olofsson T."/>
            <person name="Andersson S.G."/>
            <person name="Vasquez A."/>
        </authorList>
    </citation>
    <scope>NUCLEOTIDE SEQUENCE [LARGE SCALE GENOMIC DNA]</scope>
    <source>
        <strain evidence="11 12">Bin4</strain>
    </source>
</reference>
<dbReference type="EC" id="2.1.1.182" evidence="8"/>
<evidence type="ECO:0000256" key="6">
    <source>
        <dbReference type="ARBA" id="ARBA00022884"/>
    </source>
</evidence>
<feature type="binding site" evidence="8 9">
    <location>
        <position position="80"/>
    </location>
    <ligand>
        <name>S-adenosyl-L-methionine</name>
        <dbReference type="ChEBI" id="CHEBI:59789"/>
    </ligand>
</feature>
<comment type="catalytic activity">
    <reaction evidence="8">
        <text>adenosine(1518)/adenosine(1519) in 16S rRNA + 4 S-adenosyl-L-methionine = N(6)-dimethyladenosine(1518)/N(6)-dimethyladenosine(1519) in 16S rRNA + 4 S-adenosyl-L-homocysteine + 4 H(+)</text>
        <dbReference type="Rhea" id="RHEA:19609"/>
        <dbReference type="Rhea" id="RHEA-COMP:10232"/>
        <dbReference type="Rhea" id="RHEA-COMP:10233"/>
        <dbReference type="ChEBI" id="CHEBI:15378"/>
        <dbReference type="ChEBI" id="CHEBI:57856"/>
        <dbReference type="ChEBI" id="CHEBI:59789"/>
        <dbReference type="ChEBI" id="CHEBI:74411"/>
        <dbReference type="ChEBI" id="CHEBI:74493"/>
        <dbReference type="EC" id="2.1.1.182"/>
    </reaction>
</comment>
<dbReference type="PROSITE" id="PS01131">
    <property type="entry name" value="RRNA_A_DIMETH"/>
    <property type="match status" value="1"/>
</dbReference>
<organism evidence="11 12">
    <name type="scientific">Bombilactobacillus mellifer</name>
    <dbReference type="NCBI Taxonomy" id="1218492"/>
    <lineage>
        <taxon>Bacteria</taxon>
        <taxon>Bacillati</taxon>
        <taxon>Bacillota</taxon>
        <taxon>Bacilli</taxon>
        <taxon>Lactobacillales</taxon>
        <taxon>Lactobacillaceae</taxon>
        <taxon>Bombilactobacillus</taxon>
    </lineage>
</organism>
<feature type="binding site" evidence="8 9">
    <location>
        <position position="59"/>
    </location>
    <ligand>
        <name>S-adenosyl-L-methionine</name>
        <dbReference type="ChEBI" id="CHEBI:59789"/>
    </ligand>
</feature>
<keyword evidence="2 8" id="KW-0698">rRNA processing</keyword>
<dbReference type="GO" id="GO:0003723">
    <property type="term" value="F:RNA binding"/>
    <property type="evidence" value="ECO:0007669"/>
    <property type="project" value="UniProtKB-UniRule"/>
</dbReference>
<dbReference type="Gene3D" id="1.10.8.100">
    <property type="entry name" value="Ribosomal RNA adenine dimethylase-like, domain 2"/>
    <property type="match status" value="1"/>
</dbReference>
<dbReference type="AlphaFoldDB" id="A0A0F4LQX4"/>
<dbReference type="CDD" id="cd02440">
    <property type="entry name" value="AdoMet_MTases"/>
    <property type="match status" value="1"/>
</dbReference>
<evidence type="ECO:0000256" key="1">
    <source>
        <dbReference type="ARBA" id="ARBA00022490"/>
    </source>
</evidence>
<keyword evidence="5 8" id="KW-0949">S-adenosyl-L-methionine</keyword>
<dbReference type="GO" id="GO:0005829">
    <property type="term" value="C:cytosol"/>
    <property type="evidence" value="ECO:0007669"/>
    <property type="project" value="TreeGrafter"/>
</dbReference>
<feature type="binding site" evidence="8 9">
    <location>
        <position position="34"/>
    </location>
    <ligand>
        <name>S-adenosyl-L-methionine</name>
        <dbReference type="ChEBI" id="CHEBI:59789"/>
    </ligand>
</feature>
<dbReference type="InterPro" id="IPR023165">
    <property type="entry name" value="rRNA_Ade_diMease-like_C"/>
</dbReference>
<evidence type="ECO:0000256" key="5">
    <source>
        <dbReference type="ARBA" id="ARBA00022691"/>
    </source>
</evidence>
<dbReference type="EMBL" id="JXJQ01000010">
    <property type="protein sequence ID" value="KJY60709.1"/>
    <property type="molecule type" value="Genomic_DNA"/>
</dbReference>
<protein>
    <recommendedName>
        <fullName evidence="8">Ribosomal RNA small subunit methyltransferase A</fullName>
        <ecNumber evidence="8">2.1.1.182</ecNumber>
    </recommendedName>
    <alternativeName>
        <fullName evidence="8">16S rRNA (adenine(1518)-N(6)/adenine(1519)-N(6))-dimethyltransferase</fullName>
    </alternativeName>
    <alternativeName>
        <fullName evidence="8">16S rRNA dimethyladenosine transferase</fullName>
    </alternativeName>
    <alternativeName>
        <fullName evidence="8">16S rRNA dimethylase</fullName>
    </alternativeName>
    <alternativeName>
        <fullName evidence="8">S-adenosylmethionine-6-N', N'-adenosyl(rRNA) dimethyltransferase</fullName>
    </alternativeName>
</protein>
<comment type="catalytic activity">
    <reaction evidence="7">
        <text>adenosine(2085) in 23S rRNA + 2 S-adenosyl-L-methionine = N(6)-dimethyladenosine(2085) in 23S rRNA + 2 S-adenosyl-L-homocysteine + 2 H(+)</text>
        <dbReference type="Rhea" id="RHEA:42784"/>
        <dbReference type="Rhea" id="RHEA-COMP:10237"/>
        <dbReference type="Rhea" id="RHEA-COMP:10238"/>
        <dbReference type="ChEBI" id="CHEBI:15378"/>
        <dbReference type="ChEBI" id="CHEBI:57856"/>
        <dbReference type="ChEBI" id="CHEBI:59789"/>
        <dbReference type="ChEBI" id="CHEBI:74411"/>
        <dbReference type="ChEBI" id="CHEBI:74493"/>
        <dbReference type="EC" id="2.1.1.184"/>
    </reaction>
</comment>
<dbReference type="InterPro" id="IPR029063">
    <property type="entry name" value="SAM-dependent_MTases_sf"/>
</dbReference>
<keyword evidence="1 8" id="KW-0963">Cytoplasm</keyword>
<feature type="binding site" evidence="8 9">
    <location>
        <position position="105"/>
    </location>
    <ligand>
        <name>S-adenosyl-L-methionine</name>
        <dbReference type="ChEBI" id="CHEBI:59789"/>
    </ligand>
</feature>
<sequence length="296" mass="33718">MVVEKFDIADPLRTQLILKENHLRPQKSLGQNFLCTPQVLNQIIASAQLTATDIVLEIGPGIGGLTQQLAKSAAQVFAFEIDQRLLPILKTNLANYPNITLLNLDFLKLDLQQFWQQNRLTDRQVKVVANLPYYITTPILFKLLAAPVPLQQLVLMMQKEVAERLIAQPGHRAYGALSVLVQLRSQVTLTHEVAPQAFIPQPRVDSAIVSFDILKQPRYPIADDRQFQKFVQAVFRQKRKTLWNNLLKYVGAGSKQKQLLEQVFQNCHLEHNIRAEQLSLAALVQLNNQINQYFKL</sequence>
<feature type="domain" description="Ribosomal RNA adenine methylase transferase N-terminal" evidence="10">
    <location>
        <begin position="39"/>
        <end position="215"/>
    </location>
</feature>
<dbReference type="Gene3D" id="3.40.50.150">
    <property type="entry name" value="Vaccinia Virus protein VP39"/>
    <property type="match status" value="1"/>
</dbReference>
<dbReference type="InterPro" id="IPR020598">
    <property type="entry name" value="rRNA_Ade_methylase_Trfase_N"/>
</dbReference>
<dbReference type="RefSeq" id="WP_046317482.1">
    <property type="nucleotide sequence ID" value="NZ_JAMBKR010000008.1"/>
</dbReference>
<dbReference type="OrthoDB" id="9814755at2"/>
<dbReference type="Pfam" id="PF00398">
    <property type="entry name" value="RrnaAD"/>
    <property type="match status" value="1"/>
</dbReference>